<dbReference type="Pfam" id="PF06280">
    <property type="entry name" value="fn3_5"/>
    <property type="match status" value="1"/>
</dbReference>
<evidence type="ECO:0000259" key="5">
    <source>
        <dbReference type="Pfam" id="PF06280"/>
    </source>
</evidence>
<dbReference type="SUPFAM" id="SSF52743">
    <property type="entry name" value="Subtilisin-like"/>
    <property type="match status" value="1"/>
</dbReference>
<feature type="region of interest" description="Disordered" evidence="3">
    <location>
        <begin position="1199"/>
        <end position="1228"/>
    </location>
</feature>
<dbReference type="GO" id="GO:0006508">
    <property type="term" value="P:proteolysis"/>
    <property type="evidence" value="ECO:0007669"/>
    <property type="project" value="InterPro"/>
</dbReference>
<evidence type="ECO:0000256" key="2">
    <source>
        <dbReference type="ARBA" id="ARBA00022729"/>
    </source>
</evidence>
<comment type="caution">
    <text evidence="6">The sequence shown here is derived from an EMBL/GenBank/DDBJ whole genome shotgun (WGS) entry which is preliminary data.</text>
</comment>
<accession>A0A8E0MDS0</accession>
<feature type="compositionally biased region" description="Polar residues" evidence="3">
    <location>
        <begin position="905"/>
        <end position="916"/>
    </location>
</feature>
<feature type="compositionally biased region" description="Basic and acidic residues" evidence="3">
    <location>
        <begin position="1199"/>
        <end position="1208"/>
    </location>
</feature>
<dbReference type="InterPro" id="IPR036852">
    <property type="entry name" value="Peptidase_S8/S53_dom_sf"/>
</dbReference>
<keyword evidence="4" id="KW-0812">Transmembrane</keyword>
<keyword evidence="4" id="KW-1133">Transmembrane helix</keyword>
<feature type="transmembrane region" description="Helical" evidence="4">
    <location>
        <begin position="1269"/>
        <end position="1287"/>
    </location>
</feature>
<feature type="compositionally biased region" description="Basic and acidic residues" evidence="3">
    <location>
        <begin position="1029"/>
        <end position="1039"/>
    </location>
</feature>
<name>A0A8E0MDS0_LACPA</name>
<dbReference type="Gene3D" id="3.40.50.200">
    <property type="entry name" value="Peptidase S8/S53 domain"/>
    <property type="match status" value="1"/>
</dbReference>
<dbReference type="Proteomes" id="UP000014252">
    <property type="component" value="Unassembled WGS sequence"/>
</dbReference>
<feature type="compositionally biased region" description="Polar residues" evidence="3">
    <location>
        <begin position="1061"/>
        <end position="1071"/>
    </location>
</feature>
<evidence type="ECO:0000313" key="7">
    <source>
        <dbReference type="Proteomes" id="UP000014252"/>
    </source>
</evidence>
<dbReference type="Gene3D" id="2.60.40.1710">
    <property type="entry name" value="Subtilisin-like superfamily"/>
    <property type="match status" value="1"/>
</dbReference>
<gene>
    <name evidence="6" type="ORF">Lpp71_07406</name>
</gene>
<feature type="region of interest" description="Disordered" evidence="3">
    <location>
        <begin position="891"/>
        <end position="1073"/>
    </location>
</feature>
<dbReference type="EMBL" id="ANKD01000340">
    <property type="protein sequence ID" value="EPC74654.1"/>
    <property type="molecule type" value="Genomic_DNA"/>
</dbReference>
<feature type="compositionally biased region" description="Acidic residues" evidence="3">
    <location>
        <begin position="894"/>
        <end position="904"/>
    </location>
</feature>
<evidence type="ECO:0000256" key="1">
    <source>
        <dbReference type="ARBA" id="ARBA00011073"/>
    </source>
</evidence>
<protein>
    <submittedName>
        <fullName evidence="6">Cell-envelope associated proteinase</fullName>
    </submittedName>
</protein>
<feature type="domain" description="C5a peptidase/Subtilisin-like protease SBT2-like Fn3-like" evidence="5">
    <location>
        <begin position="95"/>
        <end position="203"/>
    </location>
</feature>
<proteinExistence type="inferred from homology"/>
<feature type="compositionally biased region" description="Basic and acidic residues" evidence="3">
    <location>
        <begin position="933"/>
        <end position="981"/>
    </location>
</feature>
<keyword evidence="2" id="KW-0732">Signal</keyword>
<evidence type="ECO:0000313" key="6">
    <source>
        <dbReference type="EMBL" id="EPC74654.1"/>
    </source>
</evidence>
<reference evidence="6 7" key="1">
    <citation type="journal article" date="2013" name="PLoS ONE">
        <title>Lactobacillus paracasei comparative genomics: towards species pan-genome definition and exploitation of diversity.</title>
        <authorList>
            <person name="Smokvina T."/>
            <person name="Wels M."/>
            <person name="Polka J."/>
            <person name="Chervaux C."/>
            <person name="Brisse S."/>
            <person name="Boekhorst J."/>
            <person name="van Hylckama Vlieg J.E."/>
            <person name="Siezen R.J."/>
        </authorList>
    </citation>
    <scope>NUCLEOTIDE SEQUENCE [LARGE SCALE GENOMIC DNA]</scope>
    <source>
        <strain evidence="6 7">Lpp71</strain>
    </source>
</reference>
<keyword evidence="4" id="KW-0472">Membrane</keyword>
<evidence type="ECO:0000256" key="4">
    <source>
        <dbReference type="SAM" id="Phobius"/>
    </source>
</evidence>
<organism evidence="6 7">
    <name type="scientific">Lacticaseibacillus paracasei subsp. paracasei Lpp71</name>
    <dbReference type="NCBI Taxonomy" id="1256207"/>
    <lineage>
        <taxon>Bacteria</taxon>
        <taxon>Bacillati</taxon>
        <taxon>Bacillota</taxon>
        <taxon>Bacilli</taxon>
        <taxon>Lactobacillales</taxon>
        <taxon>Lactobacillaceae</taxon>
        <taxon>Lacticaseibacillus</taxon>
    </lineage>
</organism>
<feature type="non-terminal residue" evidence="6">
    <location>
        <position position="1"/>
    </location>
</feature>
<evidence type="ECO:0000256" key="3">
    <source>
        <dbReference type="SAM" id="MobiDB-lite"/>
    </source>
</evidence>
<feature type="region of interest" description="Disordered" evidence="3">
    <location>
        <begin position="1086"/>
        <end position="1110"/>
    </location>
</feature>
<dbReference type="GO" id="GO:0016020">
    <property type="term" value="C:membrane"/>
    <property type="evidence" value="ECO:0007669"/>
    <property type="project" value="InterPro"/>
</dbReference>
<sequence length="1300" mass="139584">NNTLATKSGTAAASAYAAGAGLLVMQHLKQTTKLTGVELVKAVKLALMNAATPMMDHDYPGNFVSPRRQGAGQIDVAKASGLTVTAEGTDQTGSVSLQQFEAAPTFTITLTNHGTTDQTYTVVPGHPLTQTFDTAHTNGIYAVALPGATLTTATPTFTLKAGASQTVAFTLTLDQTVRLHQVIEGFISFKAADDNQSISMPYMGFYGSTNAEVVFDNAANEGRSTFKGSYLLDENNYPLGIADPLTLSDIVNSGSYSVNWETVAASAKDNKVAFSPNNDGVSDAVIPRIFVKQNLQQVAAQILDTDGHLVRVIDLENDTAKSHYVQDTNYNTDLTLSDSMRRHPDGFKWDGKVYDRATGKLVTAEDGRYVYQFVGTTYTAGIRNRQGINLPVAIDTVKPTITDFTYDNGDITFNYEDQGVGFTQYSAAVLAIGLRTYEVPLGNDGTKNTGTVTYQLSDDQLDALEAGDGKLTLTITDLAGNSSRQTIQAVAGEYLPEVDTTPTPQVRWSIPIVHGNGLRMDANYEIRTKDDKYTVQVMVPKDGDYLVVLKDSVTGNVYVERSNQTTGIATFDVENPNFYANLDVYALYEPQFGTFIKSPAIPSLLVFHDPDAGAYSNDNTKTESFDDEATAKNAATRLSSAEPLPGRKFSDNLLSAMPTSGLMFTDLNDNSLTLVGVDKASHCYDAEHQLLHIRGKIKDPSHTDLQIFATPNPSDPQNRAILAADGSFDVTIPFKSTEEKNVGYALTTINATGQKVTTDGFLQIILDTTPPTLTVSDTDGMTVDANGVYTAETSADIFTLEGTIDDNVDGYRLYSNGSNVLTQHARAGFNIHQPAATAEAGANRTNPYDPVPFKRGYILPVGTSIVRLEAVDQVGNRTVKVFKIKKVAVTENSEPTESDLEDQTVTDSPEISSTESANDDDGATDASAEMASDDTRDPQSEDREVKDSAGDAFVEHVVDEDLVEKAKDDLVPDGGNDREETSFSEAVLSDAKMSKDNVTSNEDNDATSDISSQETLSETKASKGEVVPNDDKAIEDTNDVKPAVDSIEDAQGNVSFDDATTPKNDSSSVVTDTEVKDTLVKTAVLNDKAPQDSSDINEEKAAKPETSSQAVIHEAHDSVADTDSSDKVNASHTVLTATANEKIDIGVAFAFVLTENGKKKMPSKEGIKSAITELTTDPKAKIAFKDDKNNEKEVSAHAAIKTERKDSFESTANGGDKDAPKITVPNATTDNDLATKINAAPTPAMSTRNDAQSGVSSKLPQMANLHRNALQILGVIISLMTTLGIVVTDKKKREKNKVNS</sequence>
<feature type="compositionally biased region" description="Polar residues" evidence="3">
    <location>
        <begin position="996"/>
        <end position="1019"/>
    </location>
</feature>
<dbReference type="GO" id="GO:0004252">
    <property type="term" value="F:serine-type endopeptidase activity"/>
    <property type="evidence" value="ECO:0007669"/>
    <property type="project" value="InterPro"/>
</dbReference>
<comment type="similarity">
    <text evidence="1">Belongs to the peptidase S8 family.</text>
</comment>
<dbReference type="InterPro" id="IPR010435">
    <property type="entry name" value="C5a/SBT2-like_Fn3"/>
</dbReference>